<dbReference type="InterPro" id="IPR001314">
    <property type="entry name" value="Peptidase_S1A"/>
</dbReference>
<dbReference type="EMBL" id="GIIL01006744">
    <property type="protein sequence ID" value="NOV50470.1"/>
    <property type="molecule type" value="Transcribed_RNA"/>
</dbReference>
<feature type="chain" id="PRO_5026764623" description="trypsin" evidence="11">
    <location>
        <begin position="21"/>
        <end position="248"/>
    </location>
</feature>
<dbReference type="InterPro" id="IPR009003">
    <property type="entry name" value="Peptidase_S1_PA"/>
</dbReference>
<name>A0A6M2DXR5_XENCH</name>
<evidence type="ECO:0000256" key="9">
    <source>
        <dbReference type="ARBA" id="ARBA00036320"/>
    </source>
</evidence>
<keyword evidence="5" id="KW-0378">Hydrolase</keyword>
<keyword evidence="6" id="KW-0720">Serine protease</keyword>
<dbReference type="Pfam" id="PF00089">
    <property type="entry name" value="Trypsin"/>
    <property type="match status" value="1"/>
</dbReference>
<proteinExistence type="inferred from homology"/>
<dbReference type="PANTHER" id="PTHR24276:SF97">
    <property type="entry name" value="GH13245P2-RELATED"/>
    <property type="match status" value="1"/>
</dbReference>
<dbReference type="SUPFAM" id="SSF50494">
    <property type="entry name" value="Trypsin-like serine proteases"/>
    <property type="match status" value="1"/>
</dbReference>
<evidence type="ECO:0000256" key="10">
    <source>
        <dbReference type="ARBA" id="ARBA00038868"/>
    </source>
</evidence>
<dbReference type="FunFam" id="2.40.10.10:FF:000077">
    <property type="entry name" value="Predicted protein"/>
    <property type="match status" value="1"/>
</dbReference>
<comment type="similarity">
    <text evidence="1">Belongs to the peptidase S1 family.</text>
</comment>
<dbReference type="PANTHER" id="PTHR24276">
    <property type="entry name" value="POLYSERASE-RELATED"/>
    <property type="match status" value="1"/>
</dbReference>
<dbReference type="CDD" id="cd00190">
    <property type="entry name" value="Tryp_SPc"/>
    <property type="match status" value="1"/>
</dbReference>
<dbReference type="EC" id="3.4.21.4" evidence="10"/>
<evidence type="ECO:0000256" key="3">
    <source>
        <dbReference type="ARBA" id="ARBA00022729"/>
    </source>
</evidence>
<keyword evidence="4" id="KW-0222">Digestion</keyword>
<sequence length="248" mass="26790">MLRVIIISALVAVTLDCCYAYSLSAYGSRIVGGRDTTIEQHPYQVSLLFGNTHSCGGSLIAKNWVLTAAHCIIPTNYNVRVGSTIKEQGGIVHKVKQQYKHNFNESTADYDYALIELETPVEINDKVNIIKLADENSELKPGTKLVVTGWGLTEPGPPTDILQELTVSYVTQEECEKVYPGLLTDRMFCAGGEDGKGICSNDSGGPIVADGVQYGIVSFATECGHAGIPGVYAKISTVRKWIKDISGV</sequence>
<dbReference type="InterPro" id="IPR050430">
    <property type="entry name" value="Peptidase_S1"/>
</dbReference>
<protein>
    <recommendedName>
        <fullName evidence="10">trypsin</fullName>
        <ecNumber evidence="10">3.4.21.4</ecNumber>
    </recommendedName>
</protein>
<dbReference type="InterPro" id="IPR043504">
    <property type="entry name" value="Peptidase_S1_PA_chymotrypsin"/>
</dbReference>
<evidence type="ECO:0000259" key="12">
    <source>
        <dbReference type="PROSITE" id="PS50240"/>
    </source>
</evidence>
<keyword evidence="7" id="KW-0865">Zymogen</keyword>
<evidence type="ECO:0000256" key="8">
    <source>
        <dbReference type="ARBA" id="ARBA00023157"/>
    </source>
</evidence>
<dbReference type="Gene3D" id="2.40.10.10">
    <property type="entry name" value="Trypsin-like serine proteases"/>
    <property type="match status" value="1"/>
</dbReference>
<evidence type="ECO:0000256" key="1">
    <source>
        <dbReference type="ARBA" id="ARBA00007664"/>
    </source>
</evidence>
<comment type="catalytic activity">
    <reaction evidence="9">
        <text>Preferential cleavage: Arg-|-Xaa, Lys-|-Xaa.</text>
        <dbReference type="EC" id="3.4.21.4"/>
    </reaction>
</comment>
<keyword evidence="8" id="KW-1015">Disulfide bond</keyword>
<dbReference type="SMART" id="SM00020">
    <property type="entry name" value="Tryp_SPc"/>
    <property type="match status" value="1"/>
</dbReference>
<accession>A0A6M2DXR5</accession>
<feature type="signal peptide" evidence="11">
    <location>
        <begin position="1"/>
        <end position="20"/>
    </location>
</feature>
<evidence type="ECO:0000256" key="11">
    <source>
        <dbReference type="SAM" id="SignalP"/>
    </source>
</evidence>
<dbReference type="GO" id="GO:0004252">
    <property type="term" value="F:serine-type endopeptidase activity"/>
    <property type="evidence" value="ECO:0007669"/>
    <property type="project" value="UniProtKB-EC"/>
</dbReference>
<dbReference type="InterPro" id="IPR001254">
    <property type="entry name" value="Trypsin_dom"/>
</dbReference>
<evidence type="ECO:0000256" key="2">
    <source>
        <dbReference type="ARBA" id="ARBA00022670"/>
    </source>
</evidence>
<dbReference type="GO" id="GO:0006508">
    <property type="term" value="P:proteolysis"/>
    <property type="evidence" value="ECO:0007669"/>
    <property type="project" value="UniProtKB-KW"/>
</dbReference>
<evidence type="ECO:0000256" key="4">
    <source>
        <dbReference type="ARBA" id="ARBA00022757"/>
    </source>
</evidence>
<dbReference type="InterPro" id="IPR018114">
    <property type="entry name" value="TRYPSIN_HIS"/>
</dbReference>
<organism evidence="13">
    <name type="scientific">Xenopsylla cheopis</name>
    <name type="common">Oriental rat flea</name>
    <name type="synonym">Pulex cheopis</name>
    <dbReference type="NCBI Taxonomy" id="163159"/>
    <lineage>
        <taxon>Eukaryota</taxon>
        <taxon>Metazoa</taxon>
        <taxon>Ecdysozoa</taxon>
        <taxon>Arthropoda</taxon>
        <taxon>Hexapoda</taxon>
        <taxon>Insecta</taxon>
        <taxon>Pterygota</taxon>
        <taxon>Neoptera</taxon>
        <taxon>Endopterygota</taxon>
        <taxon>Siphonaptera</taxon>
        <taxon>Pulicidae</taxon>
        <taxon>Xenopsyllinae</taxon>
        <taxon>Xenopsylla</taxon>
    </lineage>
</organism>
<evidence type="ECO:0000313" key="13">
    <source>
        <dbReference type="EMBL" id="NOV50470.1"/>
    </source>
</evidence>
<dbReference type="PRINTS" id="PR00722">
    <property type="entry name" value="CHYMOTRYPSIN"/>
</dbReference>
<feature type="domain" description="Peptidase S1" evidence="12">
    <location>
        <begin position="30"/>
        <end position="247"/>
    </location>
</feature>
<reference evidence="13" key="1">
    <citation type="submission" date="2020-03" db="EMBL/GenBank/DDBJ databases">
        <title>Transcriptomic Profiling of the Digestive Tract of the Rat Flea, Xenopsylla cheopis, Following Blood Feeding and Infection with Yersinia pestis.</title>
        <authorList>
            <person name="Bland D.M."/>
            <person name="Martens C.A."/>
            <person name="Virtaneva K."/>
            <person name="Kanakabandi K."/>
            <person name="Long D."/>
            <person name="Rosenke R."/>
            <person name="Saturday G.A."/>
            <person name="Hoyt F.H."/>
            <person name="Bruno D.P."/>
            <person name="Ribeiro J.M.C."/>
            <person name="Hinnebusch J."/>
        </authorList>
    </citation>
    <scope>NUCLEOTIDE SEQUENCE</scope>
</reference>
<evidence type="ECO:0000256" key="5">
    <source>
        <dbReference type="ARBA" id="ARBA00022801"/>
    </source>
</evidence>
<dbReference type="AlphaFoldDB" id="A0A6M2DXR5"/>
<dbReference type="PROSITE" id="PS00134">
    <property type="entry name" value="TRYPSIN_HIS"/>
    <property type="match status" value="1"/>
</dbReference>
<evidence type="ECO:0000256" key="7">
    <source>
        <dbReference type="ARBA" id="ARBA00023145"/>
    </source>
</evidence>
<evidence type="ECO:0000256" key="6">
    <source>
        <dbReference type="ARBA" id="ARBA00022825"/>
    </source>
</evidence>
<dbReference type="GO" id="GO:0007586">
    <property type="term" value="P:digestion"/>
    <property type="evidence" value="ECO:0007669"/>
    <property type="project" value="UniProtKB-KW"/>
</dbReference>
<dbReference type="PROSITE" id="PS50240">
    <property type="entry name" value="TRYPSIN_DOM"/>
    <property type="match status" value="1"/>
</dbReference>
<keyword evidence="2 13" id="KW-0645">Protease</keyword>
<keyword evidence="3 11" id="KW-0732">Signal</keyword>